<protein>
    <submittedName>
        <fullName evidence="2">DUF861 domain-containing protein</fullName>
    </submittedName>
</protein>
<comment type="caution">
    <text evidence="2">The sequence shown here is derived from an EMBL/GenBank/DDBJ whole genome shotgun (WGS) entry which is preliminary data.</text>
</comment>
<feature type="domain" description="(S)-ureidoglycine aminohydrolase cupin" evidence="1">
    <location>
        <begin position="38"/>
        <end position="106"/>
    </location>
</feature>
<reference evidence="2 3" key="1">
    <citation type="submission" date="2020-03" db="EMBL/GenBank/DDBJ databases">
        <title>WGS of the type strain of Planosporangium spp.</title>
        <authorList>
            <person name="Thawai C."/>
        </authorList>
    </citation>
    <scope>NUCLEOTIDE SEQUENCE [LARGE SCALE GENOMIC DNA]</scope>
    <source>
        <strain evidence="2 3">TBRC 5610</strain>
    </source>
</reference>
<organism evidence="2 3">
    <name type="scientific">Planosporangium thailandense</name>
    <dbReference type="NCBI Taxonomy" id="765197"/>
    <lineage>
        <taxon>Bacteria</taxon>
        <taxon>Bacillati</taxon>
        <taxon>Actinomycetota</taxon>
        <taxon>Actinomycetes</taxon>
        <taxon>Micromonosporales</taxon>
        <taxon>Micromonosporaceae</taxon>
        <taxon>Planosporangium</taxon>
    </lineage>
</organism>
<dbReference type="PANTHER" id="PTHR40943">
    <property type="entry name" value="CYTOPLASMIC PROTEIN-RELATED"/>
    <property type="match status" value="1"/>
</dbReference>
<dbReference type="Pfam" id="PF05899">
    <property type="entry name" value="Cupin_3"/>
    <property type="match status" value="1"/>
</dbReference>
<evidence type="ECO:0000313" key="2">
    <source>
        <dbReference type="EMBL" id="NJC73935.1"/>
    </source>
</evidence>
<sequence length="115" mass="11812">MRHVAADAAALPAAQPKPTSLTGQVESALAVWQSAAPTSAGIWECDPGEFTAARPDLTEVCQILSGSGTVTGEDGVSAEIGPGSLLVLPLGWRGTWVVREKIRKTYVLIGGAATV</sequence>
<proteinExistence type="predicted"/>
<dbReference type="SUPFAM" id="SSF51182">
    <property type="entry name" value="RmlC-like cupins"/>
    <property type="match status" value="1"/>
</dbReference>
<evidence type="ECO:0000313" key="3">
    <source>
        <dbReference type="Proteomes" id="UP000722989"/>
    </source>
</evidence>
<name>A0ABX0Y6A3_9ACTN</name>
<dbReference type="Proteomes" id="UP000722989">
    <property type="component" value="Unassembled WGS sequence"/>
</dbReference>
<dbReference type="InterPro" id="IPR014710">
    <property type="entry name" value="RmlC-like_jellyroll"/>
</dbReference>
<evidence type="ECO:0000259" key="1">
    <source>
        <dbReference type="Pfam" id="PF05899"/>
    </source>
</evidence>
<dbReference type="InterPro" id="IPR008579">
    <property type="entry name" value="UGlyAH_Cupin_dom"/>
</dbReference>
<dbReference type="Gene3D" id="2.60.120.10">
    <property type="entry name" value="Jelly Rolls"/>
    <property type="match status" value="1"/>
</dbReference>
<accession>A0ABX0Y6A3</accession>
<dbReference type="PANTHER" id="PTHR40943:SF1">
    <property type="entry name" value="CYTOPLASMIC PROTEIN"/>
    <property type="match status" value="1"/>
</dbReference>
<keyword evidence="3" id="KW-1185">Reference proteome</keyword>
<gene>
    <name evidence="2" type="ORF">HC031_30105</name>
</gene>
<dbReference type="InterPro" id="IPR011051">
    <property type="entry name" value="RmlC_Cupin_sf"/>
</dbReference>
<dbReference type="EMBL" id="JAATVY010000040">
    <property type="protein sequence ID" value="NJC73935.1"/>
    <property type="molecule type" value="Genomic_DNA"/>
</dbReference>